<proteinExistence type="predicted"/>
<name>A0A8S5LJD9_9CAUD</name>
<dbReference type="Pfam" id="PF06114">
    <property type="entry name" value="Peptidase_M78"/>
    <property type="match status" value="1"/>
</dbReference>
<dbReference type="InterPro" id="IPR010359">
    <property type="entry name" value="IrrE_HExxH"/>
</dbReference>
<sequence>MRLTYDELLIEADKLGVIVKEATLRTVDGKCYGNRIAIDSSLSEREKACVLAEELSHYKLSVGNISDQSNSNNRKQELLARKDCYEKLITPECIIKAILSGTDNIYELSEILSVPESFLLDTIKHYRKKYGIYYVGKTHLLTFEPLNVIDFQPIRQAK</sequence>
<accession>A0A8S5LJD9</accession>
<evidence type="ECO:0000313" key="2">
    <source>
        <dbReference type="EMBL" id="DAD70025.1"/>
    </source>
</evidence>
<dbReference type="EMBL" id="BK015859">
    <property type="protein sequence ID" value="DAD70025.1"/>
    <property type="molecule type" value="Genomic_DNA"/>
</dbReference>
<protein>
    <submittedName>
        <fullName evidence="2">IrrE protein</fullName>
    </submittedName>
</protein>
<reference evidence="2" key="1">
    <citation type="journal article" date="2021" name="Proc. Natl. Acad. Sci. U.S.A.">
        <title>A Catalog of Tens of Thousands of Viruses from Human Metagenomes Reveals Hidden Associations with Chronic Diseases.</title>
        <authorList>
            <person name="Tisza M.J."/>
            <person name="Buck C.B."/>
        </authorList>
    </citation>
    <scope>NUCLEOTIDE SEQUENCE</scope>
    <source>
        <strain evidence="2">Ct6F13</strain>
    </source>
</reference>
<feature type="domain" description="IrrE N-terminal-like" evidence="1">
    <location>
        <begin position="20"/>
        <end position="119"/>
    </location>
</feature>
<evidence type="ECO:0000259" key="1">
    <source>
        <dbReference type="Pfam" id="PF06114"/>
    </source>
</evidence>
<organism evidence="2">
    <name type="scientific">Myoviridae sp. ct6F13</name>
    <dbReference type="NCBI Taxonomy" id="2827602"/>
    <lineage>
        <taxon>Viruses</taxon>
        <taxon>Duplodnaviria</taxon>
        <taxon>Heunggongvirae</taxon>
        <taxon>Uroviricota</taxon>
        <taxon>Caudoviricetes</taxon>
    </lineage>
</organism>